<protein>
    <recommendedName>
        <fullName evidence="4">Nucleoside phosphorylase domain-containing protein</fullName>
    </recommendedName>
</protein>
<dbReference type="Gene3D" id="3.40.50.1580">
    <property type="entry name" value="Nucleoside phosphorylase domain"/>
    <property type="match status" value="1"/>
</dbReference>
<reference evidence="2" key="1">
    <citation type="journal article" date="2020" name="Stud. Mycol.">
        <title>101 Dothideomycetes genomes: a test case for predicting lifestyles and emergence of pathogens.</title>
        <authorList>
            <person name="Haridas S."/>
            <person name="Albert R."/>
            <person name="Binder M."/>
            <person name="Bloem J."/>
            <person name="Labutti K."/>
            <person name="Salamov A."/>
            <person name="Andreopoulos B."/>
            <person name="Baker S."/>
            <person name="Barry K."/>
            <person name="Bills G."/>
            <person name="Bluhm B."/>
            <person name="Cannon C."/>
            <person name="Castanera R."/>
            <person name="Culley D."/>
            <person name="Daum C."/>
            <person name="Ezra D."/>
            <person name="Gonzalez J."/>
            <person name="Henrissat B."/>
            <person name="Kuo A."/>
            <person name="Liang C."/>
            <person name="Lipzen A."/>
            <person name="Lutzoni F."/>
            <person name="Magnuson J."/>
            <person name="Mondo S."/>
            <person name="Nolan M."/>
            <person name="Ohm R."/>
            <person name="Pangilinan J."/>
            <person name="Park H.-J."/>
            <person name="Ramirez L."/>
            <person name="Alfaro M."/>
            <person name="Sun H."/>
            <person name="Tritt A."/>
            <person name="Yoshinaga Y."/>
            <person name="Zwiers L.-H."/>
            <person name="Turgeon B."/>
            <person name="Goodwin S."/>
            <person name="Spatafora J."/>
            <person name="Crous P."/>
            <person name="Grigoriev I."/>
        </authorList>
    </citation>
    <scope>NUCLEOTIDE SEQUENCE</scope>
    <source>
        <strain evidence="2">ATCC 36951</strain>
    </source>
</reference>
<name>A0A6A6CP93_ZASCE</name>
<feature type="compositionally biased region" description="Basic and acidic residues" evidence="1">
    <location>
        <begin position="30"/>
        <end position="47"/>
    </location>
</feature>
<dbReference type="SUPFAM" id="SSF53167">
    <property type="entry name" value="Purine and uridine phosphorylases"/>
    <property type="match status" value="1"/>
</dbReference>
<dbReference type="PANTHER" id="PTHR46082:SF11">
    <property type="entry name" value="AAA+ ATPASE DOMAIN-CONTAINING PROTEIN-RELATED"/>
    <property type="match status" value="1"/>
</dbReference>
<gene>
    <name evidence="2" type="ORF">M409DRAFT_65821</name>
</gene>
<keyword evidence="3" id="KW-1185">Reference proteome</keyword>
<proteinExistence type="predicted"/>
<feature type="compositionally biased region" description="Basic and acidic residues" evidence="1">
    <location>
        <begin position="198"/>
        <end position="213"/>
    </location>
</feature>
<organism evidence="2 3">
    <name type="scientific">Zasmidium cellare ATCC 36951</name>
    <dbReference type="NCBI Taxonomy" id="1080233"/>
    <lineage>
        <taxon>Eukaryota</taxon>
        <taxon>Fungi</taxon>
        <taxon>Dikarya</taxon>
        <taxon>Ascomycota</taxon>
        <taxon>Pezizomycotina</taxon>
        <taxon>Dothideomycetes</taxon>
        <taxon>Dothideomycetidae</taxon>
        <taxon>Mycosphaerellales</taxon>
        <taxon>Mycosphaerellaceae</taxon>
        <taxon>Zasmidium</taxon>
    </lineage>
</organism>
<feature type="region of interest" description="Disordered" evidence="1">
    <location>
        <begin position="30"/>
        <end position="52"/>
    </location>
</feature>
<dbReference type="PANTHER" id="PTHR46082">
    <property type="entry name" value="ATP/GTP-BINDING PROTEIN-RELATED"/>
    <property type="match status" value="1"/>
</dbReference>
<feature type="region of interest" description="Disordered" evidence="1">
    <location>
        <begin position="194"/>
        <end position="213"/>
    </location>
</feature>
<dbReference type="AlphaFoldDB" id="A0A6A6CP93"/>
<dbReference type="InterPro" id="IPR035994">
    <property type="entry name" value="Nucleoside_phosphorylase_sf"/>
</dbReference>
<sequence>MPPKRKALPHASQYTVGWIAALPHERAAASTVLDERHDKPQDFKKNPSDPNSYDWGRIGEHHVVIASLPTGEYGTVSAADTASGMRASLPHIRIGLLVGIGAGLPGEKREILLGDVVVSNPDGTNGGVVQYDLYKAKVEAGASVRERKGFLNSPPRALRIALGALRAEHEMEDSQIPEFLQAFEQNAKMKVPYGYPGSDKDPLRQPESRDTPEIHYGTIASGNVLIKDAEQRDSIIEWLGRENVHPLCYEMEAAGLMNSFPCVVIRGICDYANEHKNDDWQRYAAATAAAFAKELLQYVDTEEVEITPKIAEVLENSQ</sequence>
<dbReference type="OrthoDB" id="3649992at2759"/>
<accession>A0A6A6CP93</accession>
<dbReference type="EMBL" id="ML993592">
    <property type="protein sequence ID" value="KAF2167692.1"/>
    <property type="molecule type" value="Genomic_DNA"/>
</dbReference>
<dbReference type="GO" id="GO:0003824">
    <property type="term" value="F:catalytic activity"/>
    <property type="evidence" value="ECO:0007669"/>
    <property type="project" value="InterPro"/>
</dbReference>
<dbReference type="InterPro" id="IPR053137">
    <property type="entry name" value="NLR-like"/>
</dbReference>
<dbReference type="Proteomes" id="UP000799537">
    <property type="component" value="Unassembled WGS sequence"/>
</dbReference>
<evidence type="ECO:0000313" key="3">
    <source>
        <dbReference type="Proteomes" id="UP000799537"/>
    </source>
</evidence>
<dbReference type="GeneID" id="54569952"/>
<dbReference type="GO" id="GO:0009116">
    <property type="term" value="P:nucleoside metabolic process"/>
    <property type="evidence" value="ECO:0007669"/>
    <property type="project" value="InterPro"/>
</dbReference>
<evidence type="ECO:0000256" key="1">
    <source>
        <dbReference type="SAM" id="MobiDB-lite"/>
    </source>
</evidence>
<dbReference type="RefSeq" id="XP_033668581.1">
    <property type="nucleotide sequence ID" value="XM_033816680.1"/>
</dbReference>
<evidence type="ECO:0008006" key="4">
    <source>
        <dbReference type="Google" id="ProtNLM"/>
    </source>
</evidence>
<evidence type="ECO:0000313" key="2">
    <source>
        <dbReference type="EMBL" id="KAF2167692.1"/>
    </source>
</evidence>